<protein>
    <recommendedName>
        <fullName evidence="3">IS5/IS1182 family transposase</fullName>
    </recommendedName>
</protein>
<organism evidence="1 2">
    <name type="scientific">Massilia pinisoli</name>
    <dbReference type="NCBI Taxonomy" id="1772194"/>
    <lineage>
        <taxon>Bacteria</taxon>
        <taxon>Pseudomonadati</taxon>
        <taxon>Pseudomonadota</taxon>
        <taxon>Betaproteobacteria</taxon>
        <taxon>Burkholderiales</taxon>
        <taxon>Oxalobacteraceae</taxon>
        <taxon>Telluria group</taxon>
        <taxon>Massilia</taxon>
    </lineage>
</organism>
<evidence type="ECO:0000313" key="1">
    <source>
        <dbReference type="EMBL" id="MCS0585518.1"/>
    </source>
</evidence>
<keyword evidence="2" id="KW-1185">Reference proteome</keyword>
<dbReference type="Proteomes" id="UP001204151">
    <property type="component" value="Unassembled WGS sequence"/>
</dbReference>
<evidence type="ECO:0000313" key="2">
    <source>
        <dbReference type="Proteomes" id="UP001204151"/>
    </source>
</evidence>
<reference evidence="1 2" key="1">
    <citation type="submission" date="2022-08" db="EMBL/GenBank/DDBJ databases">
        <title>Reclassification of Massilia species as members of the genera Telluria, Duganella, Pseudoduganella, Mokoshia gen. nov. and Zemynaea gen. nov. using orthogonal and non-orthogonal genome-based approaches.</title>
        <authorList>
            <person name="Bowman J.P."/>
        </authorList>
    </citation>
    <scope>NUCLEOTIDE SEQUENCE [LARGE SCALE GENOMIC DNA]</scope>
    <source>
        <strain evidence="1 2">JCM 31316</strain>
    </source>
</reference>
<sequence>HHRSDTGTSSNAHTYRLFIVKELCIRYCLAALANRCVRQQQRSEIMQCFAVIVNFFLIPFEAFRTV</sequence>
<feature type="non-terminal residue" evidence="1">
    <location>
        <position position="1"/>
    </location>
</feature>
<dbReference type="EMBL" id="JANUGW010000042">
    <property type="protein sequence ID" value="MCS0585518.1"/>
    <property type="molecule type" value="Genomic_DNA"/>
</dbReference>
<evidence type="ECO:0008006" key="3">
    <source>
        <dbReference type="Google" id="ProtNLM"/>
    </source>
</evidence>
<accession>A0ABT2A013</accession>
<proteinExistence type="predicted"/>
<comment type="caution">
    <text evidence="1">The sequence shown here is derived from an EMBL/GenBank/DDBJ whole genome shotgun (WGS) entry which is preliminary data.</text>
</comment>
<name>A0ABT2A013_9BURK</name>
<gene>
    <name evidence="1" type="ORF">NX784_28455</name>
</gene>
<dbReference type="RefSeq" id="WP_258820040.1">
    <property type="nucleotide sequence ID" value="NZ_JANUGW010000042.1"/>
</dbReference>